<dbReference type="Proteomes" id="UP001301769">
    <property type="component" value="Unassembled WGS sequence"/>
</dbReference>
<dbReference type="InterPro" id="IPR049326">
    <property type="entry name" value="Rhodopsin_dom_fungi"/>
</dbReference>
<organism evidence="9 10">
    <name type="scientific">Rhypophila decipiens</name>
    <dbReference type="NCBI Taxonomy" id="261697"/>
    <lineage>
        <taxon>Eukaryota</taxon>
        <taxon>Fungi</taxon>
        <taxon>Dikarya</taxon>
        <taxon>Ascomycota</taxon>
        <taxon>Pezizomycotina</taxon>
        <taxon>Sordariomycetes</taxon>
        <taxon>Sordariomycetidae</taxon>
        <taxon>Sordariales</taxon>
        <taxon>Naviculisporaceae</taxon>
        <taxon>Rhypophila</taxon>
    </lineage>
</organism>
<keyword evidence="2 7" id="KW-0812">Transmembrane</keyword>
<dbReference type="GO" id="GO:0016020">
    <property type="term" value="C:membrane"/>
    <property type="evidence" value="ECO:0007669"/>
    <property type="project" value="UniProtKB-SubCell"/>
</dbReference>
<dbReference type="InterPro" id="IPR052337">
    <property type="entry name" value="SAT4-like"/>
</dbReference>
<feature type="transmembrane region" description="Helical" evidence="7">
    <location>
        <begin position="38"/>
        <end position="62"/>
    </location>
</feature>
<dbReference type="EMBL" id="MU858286">
    <property type="protein sequence ID" value="KAK4207587.1"/>
    <property type="molecule type" value="Genomic_DNA"/>
</dbReference>
<feature type="transmembrane region" description="Helical" evidence="7">
    <location>
        <begin position="134"/>
        <end position="155"/>
    </location>
</feature>
<evidence type="ECO:0000256" key="3">
    <source>
        <dbReference type="ARBA" id="ARBA00022989"/>
    </source>
</evidence>
<evidence type="ECO:0000256" key="5">
    <source>
        <dbReference type="ARBA" id="ARBA00038359"/>
    </source>
</evidence>
<feature type="region of interest" description="Disordered" evidence="6">
    <location>
        <begin position="268"/>
        <end position="333"/>
    </location>
</feature>
<evidence type="ECO:0000256" key="1">
    <source>
        <dbReference type="ARBA" id="ARBA00004141"/>
    </source>
</evidence>
<comment type="subcellular location">
    <subcellularLocation>
        <location evidence="1">Membrane</location>
        <topology evidence="1">Multi-pass membrane protein</topology>
    </subcellularLocation>
</comment>
<keyword evidence="4 7" id="KW-0472">Membrane</keyword>
<evidence type="ECO:0000256" key="2">
    <source>
        <dbReference type="ARBA" id="ARBA00022692"/>
    </source>
</evidence>
<feature type="domain" description="Rhodopsin" evidence="8">
    <location>
        <begin position="15"/>
        <end position="225"/>
    </location>
</feature>
<feature type="compositionally biased region" description="Polar residues" evidence="6">
    <location>
        <begin position="296"/>
        <end position="306"/>
    </location>
</feature>
<evidence type="ECO:0000313" key="10">
    <source>
        <dbReference type="Proteomes" id="UP001301769"/>
    </source>
</evidence>
<gene>
    <name evidence="9" type="ORF">QBC37DRAFT_379946</name>
</gene>
<feature type="compositionally biased region" description="Polar residues" evidence="6">
    <location>
        <begin position="314"/>
        <end position="323"/>
    </location>
</feature>
<dbReference type="Pfam" id="PF20684">
    <property type="entry name" value="Fung_rhodopsin"/>
    <property type="match status" value="1"/>
</dbReference>
<feature type="transmembrane region" description="Helical" evidence="7">
    <location>
        <begin position="162"/>
        <end position="184"/>
    </location>
</feature>
<proteinExistence type="inferred from homology"/>
<keyword evidence="10" id="KW-1185">Reference proteome</keyword>
<protein>
    <recommendedName>
        <fullName evidence="8">Rhodopsin domain-containing protein</fullName>
    </recommendedName>
</protein>
<evidence type="ECO:0000256" key="6">
    <source>
        <dbReference type="SAM" id="MobiDB-lite"/>
    </source>
</evidence>
<comment type="similarity">
    <text evidence="5">Belongs to the SAT4 family.</text>
</comment>
<evidence type="ECO:0000313" key="9">
    <source>
        <dbReference type="EMBL" id="KAK4207587.1"/>
    </source>
</evidence>
<comment type="caution">
    <text evidence="9">The sequence shown here is derived from an EMBL/GenBank/DDBJ whole genome shotgun (WGS) entry which is preliminary data.</text>
</comment>
<name>A0AAN6XZW2_9PEZI</name>
<dbReference type="PANTHER" id="PTHR33048:SF47">
    <property type="entry name" value="INTEGRAL MEMBRANE PROTEIN-RELATED"/>
    <property type="match status" value="1"/>
</dbReference>
<feature type="transmembrane region" description="Helical" evidence="7">
    <location>
        <begin position="74"/>
        <end position="96"/>
    </location>
</feature>
<reference evidence="9" key="2">
    <citation type="submission" date="2023-05" db="EMBL/GenBank/DDBJ databases">
        <authorList>
            <consortium name="Lawrence Berkeley National Laboratory"/>
            <person name="Steindorff A."/>
            <person name="Hensen N."/>
            <person name="Bonometti L."/>
            <person name="Westerberg I."/>
            <person name="Brannstrom I.O."/>
            <person name="Guillou S."/>
            <person name="Cros-Aarteil S."/>
            <person name="Calhoun S."/>
            <person name="Haridas S."/>
            <person name="Kuo A."/>
            <person name="Mondo S."/>
            <person name="Pangilinan J."/>
            <person name="Riley R."/>
            <person name="Labutti K."/>
            <person name="Andreopoulos B."/>
            <person name="Lipzen A."/>
            <person name="Chen C."/>
            <person name="Yanf M."/>
            <person name="Daum C."/>
            <person name="Ng V."/>
            <person name="Clum A."/>
            <person name="Ohm R."/>
            <person name="Martin F."/>
            <person name="Silar P."/>
            <person name="Natvig D."/>
            <person name="Lalanne C."/>
            <person name="Gautier V."/>
            <person name="Ament-Velasquez S.L."/>
            <person name="Kruys A."/>
            <person name="Hutchinson M.I."/>
            <person name="Powell A.J."/>
            <person name="Barry K."/>
            <person name="Miller A.N."/>
            <person name="Grigoriev I.V."/>
            <person name="Debuchy R."/>
            <person name="Gladieux P."/>
            <person name="Thoren M.H."/>
            <person name="Johannesson H."/>
        </authorList>
    </citation>
    <scope>NUCLEOTIDE SEQUENCE</scope>
    <source>
        <strain evidence="9">PSN293</strain>
    </source>
</reference>
<feature type="transmembrane region" description="Helical" evidence="7">
    <location>
        <begin position="196"/>
        <end position="220"/>
    </location>
</feature>
<evidence type="ECO:0000256" key="4">
    <source>
        <dbReference type="ARBA" id="ARBA00023136"/>
    </source>
</evidence>
<evidence type="ECO:0000256" key="7">
    <source>
        <dbReference type="SAM" id="Phobius"/>
    </source>
</evidence>
<sequence length="374" mass="41065">MTIRDQLCFLADGIVSQTGGTRHFFYLTLPQQEEQTKLLVITLFIGILCTGLGKIAIGITILKIVGNTSRWQRWSVLFIMGMTIATVIVDMCVVMFRCGDPSQLWDFARLVAATANGKCIDEDKRDAFNLFSSAWQVFADFFFSVLPMAIVWQLNLPIRKKLYLTFALGLTMVTGGTGIVKTVLTSVIDGTDPTWTVFYVFIWFGTEAMLIIVFGSVPALHPLWEHWVLRRGTLRSRKGTSGSTSYGSRFKGSSSYFGGGGCSKGSRANNGHFKLDGPGKQQNVRDPFQTDDESTKNSNFTVNASSDIELGQLSGPSKQQPSTVAFAVPGTNHSSGRRYDCWFQSTNTGSDEEVGLGKIHVKKEIIVSGPNGAM</sequence>
<accession>A0AAN6XZW2</accession>
<reference evidence="9" key="1">
    <citation type="journal article" date="2023" name="Mol. Phylogenet. Evol.">
        <title>Genome-scale phylogeny and comparative genomics of the fungal order Sordariales.</title>
        <authorList>
            <person name="Hensen N."/>
            <person name="Bonometti L."/>
            <person name="Westerberg I."/>
            <person name="Brannstrom I.O."/>
            <person name="Guillou S."/>
            <person name="Cros-Aarteil S."/>
            <person name="Calhoun S."/>
            <person name="Haridas S."/>
            <person name="Kuo A."/>
            <person name="Mondo S."/>
            <person name="Pangilinan J."/>
            <person name="Riley R."/>
            <person name="LaButti K."/>
            <person name="Andreopoulos B."/>
            <person name="Lipzen A."/>
            <person name="Chen C."/>
            <person name="Yan M."/>
            <person name="Daum C."/>
            <person name="Ng V."/>
            <person name="Clum A."/>
            <person name="Steindorff A."/>
            <person name="Ohm R.A."/>
            <person name="Martin F."/>
            <person name="Silar P."/>
            <person name="Natvig D.O."/>
            <person name="Lalanne C."/>
            <person name="Gautier V."/>
            <person name="Ament-Velasquez S.L."/>
            <person name="Kruys A."/>
            <person name="Hutchinson M.I."/>
            <person name="Powell A.J."/>
            <person name="Barry K."/>
            <person name="Miller A.N."/>
            <person name="Grigoriev I.V."/>
            <person name="Debuchy R."/>
            <person name="Gladieux P."/>
            <person name="Hiltunen Thoren M."/>
            <person name="Johannesson H."/>
        </authorList>
    </citation>
    <scope>NUCLEOTIDE SEQUENCE</scope>
    <source>
        <strain evidence="9">PSN293</strain>
    </source>
</reference>
<dbReference type="AlphaFoldDB" id="A0AAN6XZW2"/>
<keyword evidence="3 7" id="KW-1133">Transmembrane helix</keyword>
<dbReference type="PANTHER" id="PTHR33048">
    <property type="entry name" value="PTH11-LIKE INTEGRAL MEMBRANE PROTEIN (AFU_ORTHOLOGUE AFUA_5G11245)"/>
    <property type="match status" value="1"/>
</dbReference>
<evidence type="ECO:0000259" key="8">
    <source>
        <dbReference type="Pfam" id="PF20684"/>
    </source>
</evidence>